<dbReference type="InParanoid" id="A8N017"/>
<dbReference type="InterPro" id="IPR036047">
    <property type="entry name" value="F-box-like_dom_sf"/>
</dbReference>
<evidence type="ECO:0000313" key="3">
    <source>
        <dbReference type="EMBL" id="EAU93557.1"/>
    </source>
</evidence>
<dbReference type="OrthoDB" id="550575at2759"/>
<feature type="region of interest" description="Disordered" evidence="1">
    <location>
        <begin position="436"/>
        <end position="455"/>
    </location>
</feature>
<feature type="compositionally biased region" description="Polar residues" evidence="1">
    <location>
        <begin position="444"/>
        <end position="455"/>
    </location>
</feature>
<dbReference type="GeneID" id="6004587"/>
<evidence type="ECO:0000259" key="2">
    <source>
        <dbReference type="PROSITE" id="PS50181"/>
    </source>
</evidence>
<gene>
    <name evidence="3" type="ORF">CC1G_02787</name>
</gene>
<dbReference type="VEuPathDB" id="FungiDB:CC1G_02787"/>
<feature type="domain" description="F-box" evidence="2">
    <location>
        <begin position="1"/>
        <end position="53"/>
    </location>
</feature>
<dbReference type="eggNOG" id="ENOG502QPZ8">
    <property type="taxonomic scope" value="Eukaryota"/>
</dbReference>
<dbReference type="Gene3D" id="1.20.1280.50">
    <property type="match status" value="1"/>
</dbReference>
<dbReference type="Pfam" id="PF12937">
    <property type="entry name" value="F-box-like"/>
    <property type="match status" value="1"/>
</dbReference>
<dbReference type="EMBL" id="AACS02000001">
    <property type="protein sequence ID" value="EAU93557.1"/>
    <property type="molecule type" value="Genomic_DNA"/>
</dbReference>
<evidence type="ECO:0000256" key="1">
    <source>
        <dbReference type="SAM" id="MobiDB-lite"/>
    </source>
</evidence>
<dbReference type="SMART" id="SM00256">
    <property type="entry name" value="FBOX"/>
    <property type="match status" value="1"/>
</dbReference>
<feature type="region of interest" description="Disordered" evidence="1">
    <location>
        <begin position="762"/>
        <end position="819"/>
    </location>
</feature>
<dbReference type="Proteomes" id="UP000001861">
    <property type="component" value="Unassembled WGS sequence"/>
</dbReference>
<dbReference type="OMA" id="SHAHCEY"/>
<keyword evidence="4" id="KW-1185">Reference proteome</keyword>
<feature type="region of interest" description="Disordered" evidence="1">
    <location>
        <begin position="673"/>
        <end position="694"/>
    </location>
</feature>
<protein>
    <recommendedName>
        <fullName evidence="2">F-box domain-containing protein</fullName>
    </recommendedName>
</protein>
<evidence type="ECO:0000313" key="4">
    <source>
        <dbReference type="Proteomes" id="UP000001861"/>
    </source>
</evidence>
<dbReference type="InterPro" id="IPR011047">
    <property type="entry name" value="Quinoprotein_ADH-like_sf"/>
</dbReference>
<comment type="caution">
    <text evidence="3">The sequence shown here is derived from an EMBL/GenBank/DDBJ whole genome shotgun (WGS) entry which is preliminary data.</text>
</comment>
<dbReference type="RefSeq" id="XP_001828206.1">
    <property type="nucleotide sequence ID" value="XM_001828154.1"/>
</dbReference>
<proteinExistence type="predicted"/>
<accession>A8N017</accession>
<dbReference type="STRING" id="240176.A8N017"/>
<feature type="compositionally biased region" description="Acidic residues" evidence="1">
    <location>
        <begin position="769"/>
        <end position="790"/>
    </location>
</feature>
<dbReference type="SUPFAM" id="SSF50998">
    <property type="entry name" value="Quinoprotein alcohol dehydrogenase-like"/>
    <property type="match status" value="1"/>
</dbReference>
<feature type="region of interest" description="Disordered" evidence="1">
    <location>
        <begin position="322"/>
        <end position="343"/>
    </location>
</feature>
<reference evidence="3 4" key="1">
    <citation type="journal article" date="2010" name="Proc. Natl. Acad. Sci. U.S.A.">
        <title>Insights into evolution of multicellular fungi from the assembled chromosomes of the mushroom Coprinopsis cinerea (Coprinus cinereus).</title>
        <authorList>
            <person name="Stajich J.E."/>
            <person name="Wilke S.K."/>
            <person name="Ahren D."/>
            <person name="Au C.H."/>
            <person name="Birren B.W."/>
            <person name="Borodovsky M."/>
            <person name="Burns C."/>
            <person name="Canback B."/>
            <person name="Casselton L.A."/>
            <person name="Cheng C.K."/>
            <person name="Deng J."/>
            <person name="Dietrich F.S."/>
            <person name="Fargo D.C."/>
            <person name="Farman M.L."/>
            <person name="Gathman A.C."/>
            <person name="Goldberg J."/>
            <person name="Guigo R."/>
            <person name="Hoegger P.J."/>
            <person name="Hooker J.B."/>
            <person name="Huggins A."/>
            <person name="James T.Y."/>
            <person name="Kamada T."/>
            <person name="Kilaru S."/>
            <person name="Kodira C."/>
            <person name="Kues U."/>
            <person name="Kupfer D."/>
            <person name="Kwan H.S."/>
            <person name="Lomsadze A."/>
            <person name="Li W."/>
            <person name="Lilly W.W."/>
            <person name="Ma L.J."/>
            <person name="Mackey A.J."/>
            <person name="Manning G."/>
            <person name="Martin F."/>
            <person name="Muraguchi H."/>
            <person name="Natvig D.O."/>
            <person name="Palmerini H."/>
            <person name="Ramesh M.A."/>
            <person name="Rehmeyer C.J."/>
            <person name="Roe B.A."/>
            <person name="Shenoy N."/>
            <person name="Stanke M."/>
            <person name="Ter-Hovhannisyan V."/>
            <person name="Tunlid A."/>
            <person name="Velagapudi R."/>
            <person name="Vision T.J."/>
            <person name="Zeng Q."/>
            <person name="Zolan M.E."/>
            <person name="Pukkila P.J."/>
        </authorList>
    </citation>
    <scope>NUCLEOTIDE SEQUENCE [LARGE SCALE GENOMIC DNA]</scope>
    <source>
        <strain evidence="4">Okayama-7 / 130 / ATCC MYA-4618 / FGSC 9003</strain>
    </source>
</reference>
<dbReference type="AlphaFoldDB" id="A8N017"/>
<dbReference type="InterPro" id="IPR001810">
    <property type="entry name" value="F-box_dom"/>
</dbReference>
<dbReference type="CDD" id="cd09917">
    <property type="entry name" value="F-box_SF"/>
    <property type="match status" value="1"/>
</dbReference>
<sequence>MANFTSLPPELVFQILSYLPIPSIVAVQQVSGGLNQLFKEGSGDNERSIYKRAAWLHGLANPKIELQNLATFYSGQSLKGLEGEALTWKDFCKRRVEVNRSWAGTLPSDVKRYHPPPNHRSGPAEGLWSSVPKDVHRIKVDETRGFFLTTTRGGSIVVSEISTGRSLWSLPRVYVRPYAHLEYENGYIVFDRFDGKKEVWRLQVIPPVDIEADCAIDEGQNAVASMMQQIWSMITPHTMPPPPPLFVPHLLIPVPVWNNVPDHTRAYRLVYPYLLSASATRAYIWDVRTGKRAQVVENIQDVLLDGETKNVPTGSYDGERWWNDSPSLITDHDNGDSDEEEEEPEFEFAPAISLSGFNIAAADDDNGSPRSDLDIEDINLSQHIDRALEYASKPMNVDPGQIASTSSTTIEENTNVFPQYPPFTSGFFDETALFSDPPTRSEDSQGTETFDPLSLSTDAPKSLGTISYVELGKRWVFIVGKDELRVFKRGNIGEPNDEESEDEPFAIAPGHLALRLPANRDRYGRWVGQLESSSVREHRESELVRQEVVWKYRESEEPVESGNVCRDGVKISTLGGKRRKRVWDKFIAAHISPNQQHLVILTASSRIIYIPFFERVIYRQARLYDVALELQLGDPRNESVYLAYGCKGNARISAVTRGGLFVITPYFLSEADSTVSNTNRDPGPSSSSERPPPQRHVQFTVHRVTPFFNDPERLSQVSCLQMSDTGLWLNWARGILPHAGVAPDTDEEEDAMYSTELLQKYGVGRDRNDSEDDEEEFGGETDQLLEDGDELTPHGDGHHQGTGRRRMPGAFFEPRRSDDETLDGAIQQKRRAEKRKRWDSAEASVKGSKYAWKPETRRSYRDQARMLFEEMFVDGLKQGRKVQLNHRGEGMIVTGHRAAYLDPETVFQDYSEVHQIRFVP</sequence>
<name>A8N017_COPC7</name>
<organism evidence="3 4">
    <name type="scientific">Coprinopsis cinerea (strain Okayama-7 / 130 / ATCC MYA-4618 / FGSC 9003)</name>
    <name type="common">Inky cap fungus</name>
    <name type="synonym">Hormographiella aspergillata</name>
    <dbReference type="NCBI Taxonomy" id="240176"/>
    <lineage>
        <taxon>Eukaryota</taxon>
        <taxon>Fungi</taxon>
        <taxon>Dikarya</taxon>
        <taxon>Basidiomycota</taxon>
        <taxon>Agaricomycotina</taxon>
        <taxon>Agaricomycetes</taxon>
        <taxon>Agaricomycetidae</taxon>
        <taxon>Agaricales</taxon>
        <taxon>Agaricineae</taxon>
        <taxon>Psathyrellaceae</taxon>
        <taxon>Coprinopsis</taxon>
    </lineage>
</organism>
<dbReference type="PROSITE" id="PS50181">
    <property type="entry name" value="FBOX"/>
    <property type="match status" value="1"/>
</dbReference>
<dbReference type="KEGG" id="cci:CC1G_02787"/>
<dbReference type="SUPFAM" id="SSF81383">
    <property type="entry name" value="F-box domain"/>
    <property type="match status" value="1"/>
</dbReference>